<dbReference type="PANTHER" id="PTHR30036:SF7">
    <property type="entry name" value="ABC TRANSPORTER PERIPLASMIC-BINDING PROTEIN YPHF"/>
    <property type="match status" value="1"/>
</dbReference>
<evidence type="ECO:0000256" key="1">
    <source>
        <dbReference type="ARBA" id="ARBA00004196"/>
    </source>
</evidence>
<name>A0A5C6W163_9BACI</name>
<dbReference type="Pfam" id="PF13407">
    <property type="entry name" value="Peripla_BP_4"/>
    <property type="match status" value="1"/>
</dbReference>
<protein>
    <submittedName>
        <fullName evidence="4">Sugar ABC transporter substrate-binding protein</fullName>
    </submittedName>
</protein>
<dbReference type="PANTHER" id="PTHR30036">
    <property type="entry name" value="D-XYLOSE-BINDING PERIPLASMIC PROTEIN"/>
    <property type="match status" value="1"/>
</dbReference>
<dbReference type="AlphaFoldDB" id="A0A5C6W163"/>
<proteinExistence type="inferred from homology"/>
<dbReference type="Proteomes" id="UP000321363">
    <property type="component" value="Unassembled WGS sequence"/>
</dbReference>
<dbReference type="Gene3D" id="3.40.50.2300">
    <property type="match status" value="2"/>
</dbReference>
<feature type="domain" description="Periplasmic binding protein" evidence="3">
    <location>
        <begin position="48"/>
        <end position="302"/>
    </location>
</feature>
<sequence length="325" mass="37187">MRSIIKFLSVITCIILFYYTVDSAVEVFDTNWQLPEASTEELTDKRIILITQELDTPFWDQVSAGARQQAKRDGARLEIWGSYGNNQEDFLKQIEIAIYSQVDGIIVQGLDTEEFKELTKVKASSYGVPVITIANDVPMAESLRRTYVGSDQLLAGKMIAEQLVKDMGKSGKVAIMLDERQEYYQTQRLEGIKEYLYNYQDIELLEAETEDTREQVIATTKDLLNRSPDVDAFITLNAKFADNLVEEIDRRSNAETYYIYSFDDDPTSLSLLEQGKIDGMIEQSPSNMGSLSVEYMMKWLNKEVLPLNLDGYFTDIRMVKQVDLK</sequence>
<comment type="subcellular location">
    <subcellularLocation>
        <location evidence="1">Cell envelope</location>
    </subcellularLocation>
</comment>
<comment type="caution">
    <text evidence="4">The sequence shown here is derived from an EMBL/GenBank/DDBJ whole genome shotgun (WGS) entry which is preliminary data.</text>
</comment>
<dbReference type="InterPro" id="IPR028082">
    <property type="entry name" value="Peripla_BP_I"/>
</dbReference>
<dbReference type="EMBL" id="VOQF01000006">
    <property type="protein sequence ID" value="TXC90642.1"/>
    <property type="molecule type" value="Genomic_DNA"/>
</dbReference>
<dbReference type="InterPro" id="IPR025997">
    <property type="entry name" value="SBP_2_dom"/>
</dbReference>
<evidence type="ECO:0000256" key="2">
    <source>
        <dbReference type="ARBA" id="ARBA00007639"/>
    </source>
</evidence>
<organism evidence="4 5">
    <name type="scientific">Metabacillus litoralis</name>
    <dbReference type="NCBI Taxonomy" id="152268"/>
    <lineage>
        <taxon>Bacteria</taxon>
        <taxon>Bacillati</taxon>
        <taxon>Bacillota</taxon>
        <taxon>Bacilli</taxon>
        <taxon>Bacillales</taxon>
        <taxon>Bacillaceae</taxon>
        <taxon>Metabacillus</taxon>
    </lineage>
</organism>
<evidence type="ECO:0000313" key="4">
    <source>
        <dbReference type="EMBL" id="TXC90642.1"/>
    </source>
</evidence>
<dbReference type="InterPro" id="IPR050555">
    <property type="entry name" value="Bact_Solute-Bind_Prot2"/>
</dbReference>
<dbReference type="SUPFAM" id="SSF53822">
    <property type="entry name" value="Periplasmic binding protein-like I"/>
    <property type="match status" value="1"/>
</dbReference>
<gene>
    <name evidence="4" type="ORF">FS935_12070</name>
</gene>
<dbReference type="GO" id="GO:0030288">
    <property type="term" value="C:outer membrane-bounded periplasmic space"/>
    <property type="evidence" value="ECO:0007669"/>
    <property type="project" value="TreeGrafter"/>
</dbReference>
<dbReference type="GO" id="GO:0030246">
    <property type="term" value="F:carbohydrate binding"/>
    <property type="evidence" value="ECO:0007669"/>
    <property type="project" value="TreeGrafter"/>
</dbReference>
<comment type="similarity">
    <text evidence="2">Belongs to the bacterial solute-binding protein 2 family.</text>
</comment>
<evidence type="ECO:0000259" key="3">
    <source>
        <dbReference type="Pfam" id="PF13407"/>
    </source>
</evidence>
<dbReference type="RefSeq" id="WP_146948847.1">
    <property type="nucleotide sequence ID" value="NZ_VOQF01000006.1"/>
</dbReference>
<dbReference type="OrthoDB" id="6196975at2"/>
<keyword evidence="5" id="KW-1185">Reference proteome</keyword>
<reference evidence="4 5" key="1">
    <citation type="journal article" date="2005" name="Int. J. Syst. Evol. Microbiol.">
        <title>Bacillus litoralis sp. nov., isolated from a tidal flat of the Yellow Sea in Korea.</title>
        <authorList>
            <person name="Yoon J.H."/>
            <person name="Oh T.K."/>
        </authorList>
    </citation>
    <scope>NUCLEOTIDE SEQUENCE [LARGE SCALE GENOMIC DNA]</scope>
    <source>
        <strain evidence="4 5">SW-211</strain>
    </source>
</reference>
<accession>A0A5C6W163</accession>
<evidence type="ECO:0000313" key="5">
    <source>
        <dbReference type="Proteomes" id="UP000321363"/>
    </source>
</evidence>